<proteinExistence type="predicted"/>
<dbReference type="AlphaFoldDB" id="A0A9N7VPB5"/>
<evidence type="ECO:0000256" key="1">
    <source>
        <dbReference type="SAM" id="MobiDB-lite"/>
    </source>
</evidence>
<feature type="region of interest" description="Disordered" evidence="1">
    <location>
        <begin position="94"/>
        <end position="115"/>
    </location>
</feature>
<accession>A0A9N7VPB5</accession>
<organism evidence="2 3">
    <name type="scientific">Pleuronectes platessa</name>
    <name type="common">European plaice</name>
    <dbReference type="NCBI Taxonomy" id="8262"/>
    <lineage>
        <taxon>Eukaryota</taxon>
        <taxon>Metazoa</taxon>
        <taxon>Chordata</taxon>
        <taxon>Craniata</taxon>
        <taxon>Vertebrata</taxon>
        <taxon>Euteleostomi</taxon>
        <taxon>Actinopterygii</taxon>
        <taxon>Neopterygii</taxon>
        <taxon>Teleostei</taxon>
        <taxon>Neoteleostei</taxon>
        <taxon>Acanthomorphata</taxon>
        <taxon>Carangaria</taxon>
        <taxon>Pleuronectiformes</taxon>
        <taxon>Pleuronectoidei</taxon>
        <taxon>Pleuronectidae</taxon>
        <taxon>Pleuronectes</taxon>
    </lineage>
</organism>
<sequence length="115" mass="12785">MEGSGEGTERCTVFLMDIVAPVYVRAFVVNDGTFTRMFRATRLRRPYWRDCGRCPCNGRLALPAIAEGNGSSLTGFQKRTLGQSCGLMLSRLNPQDSVRSKREVWSPKPFGGAHK</sequence>
<name>A0A9N7VPB5_PLEPL</name>
<protein>
    <submittedName>
        <fullName evidence="2">Uncharacterized protein</fullName>
    </submittedName>
</protein>
<evidence type="ECO:0000313" key="2">
    <source>
        <dbReference type="EMBL" id="CAB1456697.1"/>
    </source>
</evidence>
<evidence type="ECO:0000313" key="3">
    <source>
        <dbReference type="Proteomes" id="UP001153269"/>
    </source>
</evidence>
<comment type="caution">
    <text evidence="2">The sequence shown here is derived from an EMBL/GenBank/DDBJ whole genome shotgun (WGS) entry which is preliminary data.</text>
</comment>
<dbReference type="Proteomes" id="UP001153269">
    <property type="component" value="Unassembled WGS sequence"/>
</dbReference>
<reference evidence="2" key="1">
    <citation type="submission" date="2020-03" db="EMBL/GenBank/DDBJ databases">
        <authorList>
            <person name="Weist P."/>
        </authorList>
    </citation>
    <scope>NUCLEOTIDE SEQUENCE</scope>
</reference>
<keyword evidence="3" id="KW-1185">Reference proteome</keyword>
<dbReference type="EMBL" id="CADEAL010004308">
    <property type="protein sequence ID" value="CAB1456697.1"/>
    <property type="molecule type" value="Genomic_DNA"/>
</dbReference>
<gene>
    <name evidence="2" type="ORF">PLEPLA_LOCUS44489</name>
</gene>